<organism evidence="1">
    <name type="scientific">Heligmosomoides polygyrus</name>
    <name type="common">Parasitic roundworm</name>
    <dbReference type="NCBI Taxonomy" id="6339"/>
    <lineage>
        <taxon>Eukaryota</taxon>
        <taxon>Metazoa</taxon>
        <taxon>Ecdysozoa</taxon>
        <taxon>Nematoda</taxon>
        <taxon>Chromadorea</taxon>
        <taxon>Rhabditida</taxon>
        <taxon>Rhabditina</taxon>
        <taxon>Rhabditomorpha</taxon>
        <taxon>Strongyloidea</taxon>
        <taxon>Heligmosomidae</taxon>
        <taxon>Heligmosomoides</taxon>
    </lineage>
</organism>
<reference evidence="1" key="1">
    <citation type="submission" date="2018-11" db="EMBL/GenBank/DDBJ databases">
        <authorList>
            <consortium name="Pathogen Informatics"/>
        </authorList>
    </citation>
    <scope>NUCLEOTIDE SEQUENCE [LARGE SCALE GENOMIC DNA]</scope>
</reference>
<evidence type="ECO:0000313" key="1">
    <source>
        <dbReference type="EMBL" id="VDP02047.1"/>
    </source>
</evidence>
<accession>A0A3P7ZJG4</accession>
<proteinExistence type="predicted"/>
<dbReference type="EMBL" id="UZAH01028737">
    <property type="protein sequence ID" value="VDP02047.1"/>
    <property type="molecule type" value="Genomic_DNA"/>
</dbReference>
<protein>
    <submittedName>
        <fullName evidence="1">Uncharacterized protein</fullName>
    </submittedName>
</protein>
<sequence>MRTRRHFKLAGGVSTTLTSFSNPALLMHFLIDVLTRSETKGMTNGILSSNEELCERLLELLRLQLGLDESNFPSVTFCNTNPYKRSKIQMVPALQALMTVYEASADGSLT</sequence>
<dbReference type="OrthoDB" id="6238402at2759"/>
<gene>
    <name evidence="1" type="ORF">HPBE_LOCUS15194</name>
</gene>
<name>A0A3P7ZJG4_HELPZ</name>
<dbReference type="AlphaFoldDB" id="A0A3P7ZJG4"/>